<dbReference type="Proteomes" id="UP000789390">
    <property type="component" value="Unassembled WGS sequence"/>
</dbReference>
<organism evidence="7 8">
    <name type="scientific">Daphnia galeata</name>
    <dbReference type="NCBI Taxonomy" id="27404"/>
    <lineage>
        <taxon>Eukaryota</taxon>
        <taxon>Metazoa</taxon>
        <taxon>Ecdysozoa</taxon>
        <taxon>Arthropoda</taxon>
        <taxon>Crustacea</taxon>
        <taxon>Branchiopoda</taxon>
        <taxon>Diplostraca</taxon>
        <taxon>Cladocera</taxon>
        <taxon>Anomopoda</taxon>
        <taxon>Daphniidae</taxon>
        <taxon>Daphnia</taxon>
    </lineage>
</organism>
<keyword evidence="5 6" id="KW-0472">Membrane</keyword>
<comment type="subcellular location">
    <subcellularLocation>
        <location evidence="1">Endomembrane system</location>
        <topology evidence="1">Multi-pass membrane protein</topology>
    </subcellularLocation>
</comment>
<keyword evidence="2" id="KW-0813">Transport</keyword>
<protein>
    <submittedName>
        <fullName evidence="7">Uncharacterized protein</fullName>
    </submittedName>
</protein>
<keyword evidence="3 6" id="KW-0812">Transmembrane</keyword>
<evidence type="ECO:0000256" key="1">
    <source>
        <dbReference type="ARBA" id="ARBA00004127"/>
    </source>
</evidence>
<dbReference type="EMBL" id="CAKKLH010000223">
    <property type="protein sequence ID" value="CAH0106326.1"/>
    <property type="molecule type" value="Genomic_DNA"/>
</dbReference>
<feature type="transmembrane region" description="Helical" evidence="6">
    <location>
        <begin position="192"/>
        <end position="209"/>
    </location>
</feature>
<dbReference type="GO" id="GO:0012505">
    <property type="term" value="C:endomembrane system"/>
    <property type="evidence" value="ECO:0007669"/>
    <property type="project" value="UniProtKB-SubCell"/>
</dbReference>
<feature type="transmembrane region" description="Helical" evidence="6">
    <location>
        <begin position="216"/>
        <end position="236"/>
    </location>
</feature>
<sequence length="384" mass="43014">MSFLAGGYALYVCVAALPEPRRWYLFAARFLIGAGHWWFHHFVLQLHRNSYTTIKERTMAVSLFQMAQSSAFVVCPDSHSGGSRIANLFRHVHRSSLAIRYFSHHQRLHLLALHVHRVQHRQRGRGEYLAGLAAMKDEEANKETPKLKDPDVICLVITCIIIFASVQFNFIFLESVATLLTMEMLGWDEQRTIVIVGIGFACAGLVASSSPVGQRIVMLAGILFLLFGPVAFYPYIVDLLQKSAVTKQESTKFHRLITSQNFYSKTEFPLSGMEHIRRNHIDEPGANDTCRPIESFFDTFTLNSTCCIPDAGCPNCAQPWCETLSAITSGQMITGFALIVTGFPIGRVYAGQRHFQRNPRPLSAGYLDKYLVCGRLSGPCSLSD</sequence>
<dbReference type="OrthoDB" id="370281at2759"/>
<evidence type="ECO:0000313" key="8">
    <source>
        <dbReference type="Proteomes" id="UP000789390"/>
    </source>
</evidence>
<dbReference type="PANTHER" id="PTHR23510">
    <property type="entry name" value="INNER MEMBRANE TRANSPORT PROTEIN YAJR"/>
    <property type="match status" value="1"/>
</dbReference>
<evidence type="ECO:0000256" key="6">
    <source>
        <dbReference type="SAM" id="Phobius"/>
    </source>
</evidence>
<name>A0A8J2RWL7_9CRUS</name>
<accession>A0A8J2RWL7</accession>
<dbReference type="GO" id="GO:0005765">
    <property type="term" value="C:lysosomal membrane"/>
    <property type="evidence" value="ECO:0007669"/>
    <property type="project" value="TreeGrafter"/>
</dbReference>
<evidence type="ECO:0000256" key="4">
    <source>
        <dbReference type="ARBA" id="ARBA00022989"/>
    </source>
</evidence>
<dbReference type="AlphaFoldDB" id="A0A8J2RWL7"/>
<reference evidence="7" key="1">
    <citation type="submission" date="2021-11" db="EMBL/GenBank/DDBJ databases">
        <authorList>
            <person name="Schell T."/>
        </authorList>
    </citation>
    <scope>NUCLEOTIDE SEQUENCE</scope>
    <source>
        <strain evidence="7">M5</strain>
    </source>
</reference>
<feature type="transmembrane region" description="Helical" evidence="6">
    <location>
        <begin position="332"/>
        <end position="350"/>
    </location>
</feature>
<evidence type="ECO:0000256" key="2">
    <source>
        <dbReference type="ARBA" id="ARBA00022448"/>
    </source>
</evidence>
<comment type="caution">
    <text evidence="7">The sequence shown here is derived from an EMBL/GenBank/DDBJ whole genome shotgun (WGS) entry which is preliminary data.</text>
</comment>
<dbReference type="PANTHER" id="PTHR23510:SF3">
    <property type="entry name" value="MAJOR FACILITATOR SUPERFAMILY DOMAIN-CONTAINING PROTEIN 8"/>
    <property type="match status" value="1"/>
</dbReference>
<dbReference type="InterPro" id="IPR051068">
    <property type="entry name" value="MFS_Domain-Containing_Protein"/>
</dbReference>
<evidence type="ECO:0000256" key="3">
    <source>
        <dbReference type="ARBA" id="ARBA00022692"/>
    </source>
</evidence>
<keyword evidence="8" id="KW-1185">Reference proteome</keyword>
<gene>
    <name evidence="7" type="ORF">DGAL_LOCUS9480</name>
</gene>
<feature type="transmembrane region" description="Helical" evidence="6">
    <location>
        <begin position="152"/>
        <end position="172"/>
    </location>
</feature>
<evidence type="ECO:0000256" key="5">
    <source>
        <dbReference type="ARBA" id="ARBA00023136"/>
    </source>
</evidence>
<feature type="transmembrane region" description="Helical" evidence="6">
    <location>
        <begin position="25"/>
        <end position="44"/>
    </location>
</feature>
<evidence type="ECO:0000313" key="7">
    <source>
        <dbReference type="EMBL" id="CAH0106326.1"/>
    </source>
</evidence>
<keyword evidence="4 6" id="KW-1133">Transmembrane helix</keyword>
<proteinExistence type="predicted"/>